<accession>A0A448XQH6</accession>
<dbReference type="AlphaFoldDB" id="A0A448XQH6"/>
<protein>
    <submittedName>
        <fullName evidence="2">Uncharacterized protein</fullName>
    </submittedName>
</protein>
<evidence type="ECO:0000256" key="1">
    <source>
        <dbReference type="SAM" id="MobiDB-lite"/>
    </source>
</evidence>
<name>A0A448XQH6_9PLAT</name>
<keyword evidence="3" id="KW-1185">Reference proteome</keyword>
<evidence type="ECO:0000313" key="2">
    <source>
        <dbReference type="EMBL" id="VEL42364.1"/>
    </source>
</evidence>
<evidence type="ECO:0000313" key="3">
    <source>
        <dbReference type="Proteomes" id="UP000784294"/>
    </source>
</evidence>
<proteinExistence type="predicted"/>
<sequence length="188" mass="20647">LQQHQPQQQQQQQQQHSDKVPSPRGLVTSPKLSDRCGISVPTFSLMMTNGASGKRNQGAMVACGSPIVEAMGHIPESCPPQLLYGIRGQAASGDWLLQSLPVQEAESLQEDRSRQTLTDQGGLAAGVITGYAVDCPASRSSGILHPRDTYHTMARSLPTGRHVVHVNYPLNNSWRRLLYLVRRDQEND</sequence>
<gene>
    <name evidence="2" type="ORF">PXEA_LOCUS35804</name>
</gene>
<reference evidence="2" key="1">
    <citation type="submission" date="2018-11" db="EMBL/GenBank/DDBJ databases">
        <authorList>
            <consortium name="Pathogen Informatics"/>
        </authorList>
    </citation>
    <scope>NUCLEOTIDE SEQUENCE</scope>
</reference>
<dbReference type="EMBL" id="CAAALY010274053">
    <property type="protein sequence ID" value="VEL42364.1"/>
    <property type="molecule type" value="Genomic_DNA"/>
</dbReference>
<feature type="compositionally biased region" description="Low complexity" evidence="1">
    <location>
        <begin position="1"/>
        <end position="15"/>
    </location>
</feature>
<dbReference type="Proteomes" id="UP000784294">
    <property type="component" value="Unassembled WGS sequence"/>
</dbReference>
<feature type="non-terminal residue" evidence="2">
    <location>
        <position position="1"/>
    </location>
</feature>
<organism evidence="2 3">
    <name type="scientific">Protopolystoma xenopodis</name>
    <dbReference type="NCBI Taxonomy" id="117903"/>
    <lineage>
        <taxon>Eukaryota</taxon>
        <taxon>Metazoa</taxon>
        <taxon>Spiralia</taxon>
        <taxon>Lophotrochozoa</taxon>
        <taxon>Platyhelminthes</taxon>
        <taxon>Monogenea</taxon>
        <taxon>Polyopisthocotylea</taxon>
        <taxon>Polystomatidea</taxon>
        <taxon>Polystomatidae</taxon>
        <taxon>Protopolystoma</taxon>
    </lineage>
</organism>
<feature type="region of interest" description="Disordered" evidence="1">
    <location>
        <begin position="1"/>
        <end position="33"/>
    </location>
</feature>
<comment type="caution">
    <text evidence="2">The sequence shown here is derived from an EMBL/GenBank/DDBJ whole genome shotgun (WGS) entry which is preliminary data.</text>
</comment>